<evidence type="ECO:0000313" key="2">
    <source>
        <dbReference type="EMBL" id="MFD1177417.1"/>
    </source>
</evidence>
<dbReference type="RefSeq" id="WP_379319863.1">
    <property type="nucleotide sequence ID" value="NZ_JBHTLM010000009.1"/>
</dbReference>
<comment type="caution">
    <text evidence="2">The sequence shown here is derived from an EMBL/GenBank/DDBJ whole genome shotgun (WGS) entry which is preliminary data.</text>
</comment>
<evidence type="ECO:0000256" key="1">
    <source>
        <dbReference type="SAM" id="MobiDB-lite"/>
    </source>
</evidence>
<protein>
    <submittedName>
        <fullName evidence="2">Uncharacterized protein</fullName>
    </submittedName>
</protein>
<accession>A0ABW3RZG9</accession>
<gene>
    <name evidence="2" type="ORF">ACFQ3W_14065</name>
</gene>
<feature type="compositionally biased region" description="Polar residues" evidence="1">
    <location>
        <begin position="1"/>
        <end position="13"/>
    </location>
</feature>
<feature type="region of interest" description="Disordered" evidence="1">
    <location>
        <begin position="1"/>
        <end position="22"/>
    </location>
</feature>
<evidence type="ECO:0000313" key="3">
    <source>
        <dbReference type="Proteomes" id="UP001597262"/>
    </source>
</evidence>
<keyword evidence="3" id="KW-1185">Reference proteome</keyword>
<reference evidence="3" key="1">
    <citation type="journal article" date="2019" name="Int. J. Syst. Evol. Microbiol.">
        <title>The Global Catalogue of Microorganisms (GCM) 10K type strain sequencing project: providing services to taxonomists for standard genome sequencing and annotation.</title>
        <authorList>
            <consortium name="The Broad Institute Genomics Platform"/>
            <consortium name="The Broad Institute Genome Sequencing Center for Infectious Disease"/>
            <person name="Wu L."/>
            <person name="Ma J."/>
        </authorList>
    </citation>
    <scope>NUCLEOTIDE SEQUENCE [LARGE SCALE GENOMIC DNA]</scope>
    <source>
        <strain evidence="3">CCUG 59189</strain>
    </source>
</reference>
<dbReference type="Proteomes" id="UP001597262">
    <property type="component" value="Unassembled WGS sequence"/>
</dbReference>
<proteinExistence type="predicted"/>
<name>A0ABW3RZG9_9BACL</name>
<dbReference type="EMBL" id="JBHTLM010000009">
    <property type="protein sequence ID" value="MFD1177417.1"/>
    <property type="molecule type" value="Genomic_DNA"/>
</dbReference>
<sequence length="54" mass="5812">MQNETGPVANSNGLPPPKSKNHDMHCFIMDQFLTEGGRAQQIAVFLDANGNVLG</sequence>
<organism evidence="2 3">
    <name type="scientific">Paenibacillus puldeungensis</name>
    <dbReference type="NCBI Taxonomy" id="696536"/>
    <lineage>
        <taxon>Bacteria</taxon>
        <taxon>Bacillati</taxon>
        <taxon>Bacillota</taxon>
        <taxon>Bacilli</taxon>
        <taxon>Bacillales</taxon>
        <taxon>Paenibacillaceae</taxon>
        <taxon>Paenibacillus</taxon>
    </lineage>
</organism>